<reference evidence="3" key="1">
    <citation type="submission" date="2023-05" db="EMBL/GenBank/DDBJ databases">
        <title>Nepenthes gracilis genome sequencing.</title>
        <authorList>
            <person name="Fukushima K."/>
        </authorList>
    </citation>
    <scope>NUCLEOTIDE SEQUENCE</scope>
    <source>
        <strain evidence="3">SING2019-196</strain>
    </source>
</reference>
<name>A0AAD3SF30_NEPGR</name>
<dbReference type="InterPro" id="IPR006712">
    <property type="entry name" value="HD-ZIP_N"/>
</dbReference>
<protein>
    <recommendedName>
        <fullName evidence="2">HD-ZIP protein N-terminal domain-containing protein</fullName>
    </recommendedName>
</protein>
<keyword evidence="4" id="KW-1185">Reference proteome</keyword>
<organism evidence="3 4">
    <name type="scientific">Nepenthes gracilis</name>
    <name type="common">Slender pitcher plant</name>
    <dbReference type="NCBI Taxonomy" id="150966"/>
    <lineage>
        <taxon>Eukaryota</taxon>
        <taxon>Viridiplantae</taxon>
        <taxon>Streptophyta</taxon>
        <taxon>Embryophyta</taxon>
        <taxon>Tracheophyta</taxon>
        <taxon>Spermatophyta</taxon>
        <taxon>Magnoliopsida</taxon>
        <taxon>eudicotyledons</taxon>
        <taxon>Gunneridae</taxon>
        <taxon>Pentapetalae</taxon>
        <taxon>Caryophyllales</taxon>
        <taxon>Nepenthaceae</taxon>
        <taxon>Nepenthes</taxon>
    </lineage>
</organism>
<dbReference type="GO" id="GO:0005634">
    <property type="term" value="C:nucleus"/>
    <property type="evidence" value="ECO:0007669"/>
    <property type="project" value="InterPro"/>
</dbReference>
<dbReference type="EMBL" id="BSYO01000009">
    <property type="protein sequence ID" value="GMH09561.1"/>
    <property type="molecule type" value="Genomic_DNA"/>
</dbReference>
<dbReference type="AlphaFoldDB" id="A0AAD3SF30"/>
<feature type="compositionally biased region" description="Basic residues" evidence="1">
    <location>
        <begin position="136"/>
        <end position="145"/>
    </location>
</feature>
<evidence type="ECO:0000259" key="2">
    <source>
        <dbReference type="Pfam" id="PF04618"/>
    </source>
</evidence>
<gene>
    <name evidence="3" type="ORF">Nepgr_011402</name>
</gene>
<comment type="caution">
    <text evidence="3">The sequence shown here is derived from an EMBL/GenBank/DDBJ whole genome shotgun (WGS) entry which is preliminary data.</text>
</comment>
<evidence type="ECO:0000256" key="1">
    <source>
        <dbReference type="SAM" id="MobiDB-lite"/>
    </source>
</evidence>
<feature type="region of interest" description="Disordered" evidence="1">
    <location>
        <begin position="91"/>
        <end position="209"/>
    </location>
</feature>
<evidence type="ECO:0000313" key="3">
    <source>
        <dbReference type="EMBL" id="GMH09561.1"/>
    </source>
</evidence>
<feature type="compositionally biased region" description="Basic and acidic residues" evidence="1">
    <location>
        <begin position="115"/>
        <end position="134"/>
    </location>
</feature>
<accession>A0AAD3SF30</accession>
<feature type="domain" description="HD-ZIP protein N-terminal" evidence="2">
    <location>
        <begin position="2"/>
        <end position="120"/>
    </location>
</feature>
<proteinExistence type="predicted"/>
<evidence type="ECO:0000313" key="4">
    <source>
        <dbReference type="Proteomes" id="UP001279734"/>
    </source>
</evidence>
<dbReference type="Proteomes" id="UP001279734">
    <property type="component" value="Unassembled WGS sequence"/>
</dbReference>
<sequence>MMTEKEDLGLSLSLSFANSSRRDDDYCNRNHHSSVQLSPRPSLAYSAPASHFASLRKASGNECFPFSDPNFEACGAGDSRSFLRGIDVNRRPAKDEEEEPGVSSPNSTISCGSGKKSEREHIGGYDHGDRESLFSRHQRRRGRRHLSQEAPAVQGSVRRTGREFQGTHHSQPKAKAGFGEASWPPVPSGGGVVPKQKGKDKVEANGGGL</sequence>
<feature type="region of interest" description="Disordered" evidence="1">
    <location>
        <begin position="20"/>
        <end position="42"/>
    </location>
</feature>
<dbReference type="Pfam" id="PF04618">
    <property type="entry name" value="HD-ZIP_N"/>
    <property type="match status" value="1"/>
</dbReference>